<feature type="binding site" evidence="2">
    <location>
        <position position="158"/>
    </location>
    <ligand>
        <name>Zn(2+)</name>
        <dbReference type="ChEBI" id="CHEBI:29105"/>
        <note>catalytic</note>
    </ligand>
</feature>
<protein>
    <recommendedName>
        <fullName evidence="3">Metalloendopeptidase</fullName>
        <ecNumber evidence="3">3.4.24.-</ecNumber>
    </recommendedName>
</protein>
<dbReference type="SUPFAM" id="SSF55486">
    <property type="entry name" value="Metalloproteases ('zincins'), catalytic domain"/>
    <property type="match status" value="1"/>
</dbReference>
<comment type="caution">
    <text evidence="5">The sequence shown here is derived from an EMBL/GenBank/DDBJ whole genome shotgun (WGS) entry which is preliminary data.</text>
</comment>
<dbReference type="CDD" id="cd04280">
    <property type="entry name" value="ZnMc_astacin_like"/>
    <property type="match status" value="1"/>
</dbReference>
<dbReference type="InterPro" id="IPR006026">
    <property type="entry name" value="Peptidase_Metallo"/>
</dbReference>
<evidence type="ECO:0000313" key="6">
    <source>
        <dbReference type="Proteomes" id="UP001176961"/>
    </source>
</evidence>
<evidence type="ECO:0000256" key="2">
    <source>
        <dbReference type="PROSITE-ProRule" id="PRU01211"/>
    </source>
</evidence>
<comment type="caution">
    <text evidence="2">Lacks conserved residue(s) required for the propagation of feature annotation.</text>
</comment>
<dbReference type="PROSITE" id="PS51864">
    <property type="entry name" value="ASTACIN"/>
    <property type="match status" value="1"/>
</dbReference>
<evidence type="ECO:0000259" key="4">
    <source>
        <dbReference type="PROSITE" id="PS51864"/>
    </source>
</evidence>
<gene>
    <name evidence="5" type="ORF">CYNAS_LOCUS8067</name>
</gene>
<proteinExistence type="predicted"/>
<dbReference type="AlphaFoldDB" id="A0AA36GQ42"/>
<evidence type="ECO:0000256" key="1">
    <source>
        <dbReference type="ARBA" id="ARBA00023157"/>
    </source>
</evidence>
<dbReference type="PANTHER" id="PTHR10127">
    <property type="entry name" value="DISCOIDIN, CUB, EGF, LAMININ , AND ZINC METALLOPROTEASE DOMAIN CONTAINING"/>
    <property type="match status" value="1"/>
</dbReference>
<dbReference type="PANTHER" id="PTHR10127:SF880">
    <property type="entry name" value="ZINC METALLOPROTEINASE NAS-5"/>
    <property type="match status" value="1"/>
</dbReference>
<keyword evidence="2 3" id="KW-0482">Metalloprotease</keyword>
<organism evidence="5 6">
    <name type="scientific">Cylicocyclus nassatus</name>
    <name type="common">Nematode worm</name>
    <dbReference type="NCBI Taxonomy" id="53992"/>
    <lineage>
        <taxon>Eukaryota</taxon>
        <taxon>Metazoa</taxon>
        <taxon>Ecdysozoa</taxon>
        <taxon>Nematoda</taxon>
        <taxon>Chromadorea</taxon>
        <taxon>Rhabditida</taxon>
        <taxon>Rhabditina</taxon>
        <taxon>Rhabditomorpha</taxon>
        <taxon>Strongyloidea</taxon>
        <taxon>Strongylidae</taxon>
        <taxon>Cylicocyclus</taxon>
    </lineage>
</organism>
<dbReference type="InterPro" id="IPR001506">
    <property type="entry name" value="Peptidase_M12A"/>
</dbReference>
<evidence type="ECO:0000313" key="5">
    <source>
        <dbReference type="EMBL" id="CAJ0596084.1"/>
    </source>
</evidence>
<feature type="binding site" evidence="2">
    <location>
        <position position="154"/>
    </location>
    <ligand>
        <name>Zn(2+)</name>
        <dbReference type="ChEBI" id="CHEBI:29105"/>
        <note>catalytic</note>
    </ligand>
</feature>
<accession>A0AA36GQ42</accession>
<feature type="domain" description="Peptidase M12A" evidence="4">
    <location>
        <begin position="43"/>
        <end position="261"/>
    </location>
</feature>
<dbReference type="SMART" id="SM00235">
    <property type="entry name" value="ZnMc"/>
    <property type="match status" value="1"/>
</dbReference>
<dbReference type="InterPro" id="IPR024079">
    <property type="entry name" value="MetalloPept_cat_dom_sf"/>
</dbReference>
<feature type="active site" evidence="2">
    <location>
        <position position="155"/>
    </location>
</feature>
<dbReference type="GO" id="GO:0006508">
    <property type="term" value="P:proteolysis"/>
    <property type="evidence" value="ECO:0007669"/>
    <property type="project" value="UniProtKB-KW"/>
</dbReference>
<comment type="cofactor">
    <cofactor evidence="2 3">
        <name>Zn(2+)</name>
        <dbReference type="ChEBI" id="CHEBI:29105"/>
    </cofactor>
    <text evidence="2 3">Binds 1 zinc ion per subunit.</text>
</comment>
<dbReference type="Proteomes" id="UP001176961">
    <property type="component" value="Unassembled WGS sequence"/>
</dbReference>
<dbReference type="GO" id="GO:0008270">
    <property type="term" value="F:zinc ion binding"/>
    <property type="evidence" value="ECO:0007669"/>
    <property type="project" value="UniProtKB-UniRule"/>
</dbReference>
<feature type="signal peptide" evidence="3">
    <location>
        <begin position="1"/>
        <end position="21"/>
    </location>
</feature>
<dbReference type="EC" id="3.4.24.-" evidence="3"/>
<keyword evidence="2 3" id="KW-0862">Zinc</keyword>
<feature type="chain" id="PRO_5041482641" description="Metalloendopeptidase" evidence="3">
    <location>
        <begin position="22"/>
        <end position="276"/>
    </location>
</feature>
<dbReference type="Gene3D" id="3.40.390.10">
    <property type="entry name" value="Collagenase (Catalytic Domain)"/>
    <property type="match status" value="1"/>
</dbReference>
<reference evidence="5" key="1">
    <citation type="submission" date="2023-07" db="EMBL/GenBank/DDBJ databases">
        <authorList>
            <consortium name="CYATHOMIX"/>
        </authorList>
    </citation>
    <scope>NUCLEOTIDE SEQUENCE</scope>
    <source>
        <strain evidence="5">N/A</strain>
    </source>
</reference>
<dbReference type="PRINTS" id="PR00480">
    <property type="entry name" value="ASTACIN"/>
</dbReference>
<name>A0AA36GQ42_CYLNA</name>
<dbReference type="EMBL" id="CATQJL010000112">
    <property type="protein sequence ID" value="CAJ0596084.1"/>
    <property type="molecule type" value="Genomic_DNA"/>
</dbReference>
<keyword evidence="2 3" id="KW-0645">Protease</keyword>
<feature type="binding site" evidence="2">
    <location>
        <position position="164"/>
    </location>
    <ligand>
        <name>Zn(2+)</name>
        <dbReference type="ChEBI" id="CHEBI:29105"/>
        <note>catalytic</note>
    </ligand>
</feature>
<dbReference type="GO" id="GO:0004222">
    <property type="term" value="F:metalloendopeptidase activity"/>
    <property type="evidence" value="ECO:0007669"/>
    <property type="project" value="UniProtKB-UniRule"/>
</dbReference>
<keyword evidence="2 3" id="KW-0378">Hydrolase</keyword>
<dbReference type="InterPro" id="IPR034035">
    <property type="entry name" value="Astacin-like_dom"/>
</dbReference>
<keyword evidence="2 3" id="KW-0479">Metal-binding</keyword>
<keyword evidence="3" id="KW-0732">Signal</keyword>
<keyword evidence="1" id="KW-1015">Disulfide bond</keyword>
<dbReference type="Pfam" id="PF01400">
    <property type="entry name" value="Astacin"/>
    <property type="match status" value="1"/>
</dbReference>
<keyword evidence="6" id="KW-1185">Reference proteome</keyword>
<sequence>MHAALLLLPFLTSVLPAPKRAKPVVISKQKYGDIVQFQQLMKRGMYKSSRTEIKRTKWNHKDGKGNIIIPYIITAEDYDAEETSNITKAMKRIEDRTCIRFAKRRNQKYYVEIRNVKDKGCYAYVGRNKRGFISVLQLESSEENTCMSIPSILHELLHIVGLWHEQNRYDRDMYIQVNYENIGRLYYAQFKKLPHVDSNIYNVSYDYLSIMHYDKGAFPRKGGKGLITMETLDPKYQDLIGHATDATENDYLKVCEIYACKRCKLSKRIRMTTFIL</sequence>
<evidence type="ECO:0000256" key="3">
    <source>
        <dbReference type="RuleBase" id="RU361183"/>
    </source>
</evidence>